<evidence type="ECO:0000256" key="2">
    <source>
        <dbReference type="ARBA" id="ARBA00022741"/>
    </source>
</evidence>
<dbReference type="PANTHER" id="PTHR13710">
    <property type="entry name" value="DNA HELICASE RECQ FAMILY MEMBER"/>
    <property type="match status" value="1"/>
</dbReference>
<dbReference type="InterPro" id="IPR027417">
    <property type="entry name" value="P-loop_NTPase"/>
</dbReference>
<dbReference type="Proteomes" id="UP001589608">
    <property type="component" value="Unassembled WGS sequence"/>
</dbReference>
<dbReference type="InterPro" id="IPR011545">
    <property type="entry name" value="DEAD/DEAH_box_helicase_dom"/>
</dbReference>
<gene>
    <name evidence="11" type="primary">dpdF</name>
    <name evidence="11" type="ORF">ACFFTR_42085</name>
</gene>
<name>A0ABV5MLL5_9ACTN</name>
<evidence type="ECO:0000256" key="4">
    <source>
        <dbReference type="ARBA" id="ARBA00023125"/>
    </source>
</evidence>
<keyword evidence="3" id="KW-0067">ATP-binding</keyword>
<comment type="catalytic activity">
    <reaction evidence="6">
        <text>Couples ATP hydrolysis with the unwinding of duplex DNA by translocating in the 3'-5' direction.</text>
        <dbReference type="EC" id="5.6.2.4"/>
    </reaction>
</comment>
<evidence type="ECO:0000256" key="1">
    <source>
        <dbReference type="ARBA" id="ARBA00005446"/>
    </source>
</evidence>
<dbReference type="SMART" id="SM00487">
    <property type="entry name" value="DEXDc"/>
    <property type="match status" value="1"/>
</dbReference>
<keyword evidence="2" id="KW-0547">Nucleotide-binding</keyword>
<sequence length="861" mass="95363">MEADGWAEAQELWKTWPDVPADLPVSGICGRLRDALVGLNGKTAGWRDVAALTRQVLLENEARHGGSWPLAVPDGRGLPSRRQWEQLGCEALSTADGFSVTARVWYPPTGAVASDDAAATEVQEVYAGRSDRTMTHLADPFWSRGLGKDFRQYTSLGQRQAARTVVTAPPGSTTIVCLPTGQGKTEVAWAAVLPATRQRGVAVVVVPTVVLAMDMERRLRGLVTSLGESQSPSGCYSYTSGTPEDVKQAIRRDIRDGRQRVVIAAPEAVLTGLSQALDDAARQGYLTHLIIDEAHLVEQWGNEFRPEFQAMSGQRRSWLALAPTSRQPVTVAMSATLTEQQIQTLKELFGQPGRTELVWASQTRREPSYFVDRFTTAQDRNAAVLHAVSNLPRPLVLYTSLKADARRWARQLREAGLLRVAEVTGDLNDVQRRAAVMGWRGEDRDGRPVPTEHDVVVGTSAFGLGLDMSNVRSVVHACLPETIDRYYQEVGRSGRDGRPSVVYLTIAPGDDATAVKLNRDIVISVKKGWDRWRTMYRSARDLGDGRYETSLDTFPSHLLDESEQNRQWNVRTLNLMARARLITREEPQPPTRRADESEPEWQTHLDQYFAALDARVVFKLRDGEANDESYWGQAFEAQRTLVGRQQTAALDQLRALVRGDRCVGDILGDYYRTPWRGGVLSTAVNCRGCPQCRQHPDDRSGTALYRDGGEPHPAVAQWHESGDPLAVARGARQWVSIWWRDPVSRDDLLPELLSQYARRGLGVLAGPGVTAALASRVQRDAWPKPVIVDHDDDLTDSFSGPLVWVADDSAALPSVIRARLQDRVPTYLIHPRDLADPERPHVVLRHTCDASLSLETALGAL</sequence>
<evidence type="ECO:0000256" key="8">
    <source>
        <dbReference type="SAM" id="MobiDB-lite"/>
    </source>
</evidence>
<dbReference type="PANTHER" id="PTHR13710:SF105">
    <property type="entry name" value="ATP-DEPENDENT DNA HELICASE Q1"/>
    <property type="match status" value="1"/>
</dbReference>
<dbReference type="NCBIfam" id="NF041063">
    <property type="entry name" value="DpdF"/>
    <property type="match status" value="1"/>
</dbReference>
<dbReference type="InterPro" id="IPR014001">
    <property type="entry name" value="Helicase_ATP-bd"/>
</dbReference>
<dbReference type="EC" id="5.6.2.4" evidence="7"/>
<evidence type="ECO:0000256" key="6">
    <source>
        <dbReference type="ARBA" id="ARBA00034617"/>
    </source>
</evidence>
<dbReference type="RefSeq" id="WP_223100620.1">
    <property type="nucleotide sequence ID" value="NZ_CP061913.1"/>
</dbReference>
<reference evidence="11 12" key="1">
    <citation type="submission" date="2024-09" db="EMBL/GenBank/DDBJ databases">
        <authorList>
            <person name="Sun Q."/>
            <person name="Mori K."/>
        </authorList>
    </citation>
    <scope>NUCLEOTIDE SEQUENCE [LARGE SCALE GENOMIC DNA]</scope>
    <source>
        <strain evidence="11 12">JCM 3307</strain>
    </source>
</reference>
<evidence type="ECO:0000256" key="7">
    <source>
        <dbReference type="ARBA" id="ARBA00034808"/>
    </source>
</evidence>
<dbReference type="PROSITE" id="PS51194">
    <property type="entry name" value="HELICASE_CTER"/>
    <property type="match status" value="1"/>
</dbReference>
<dbReference type="Gene3D" id="3.40.50.300">
    <property type="entry name" value="P-loop containing nucleotide triphosphate hydrolases"/>
    <property type="match status" value="2"/>
</dbReference>
<dbReference type="Pfam" id="PF00271">
    <property type="entry name" value="Helicase_C"/>
    <property type="match status" value="1"/>
</dbReference>
<evidence type="ECO:0000313" key="12">
    <source>
        <dbReference type="Proteomes" id="UP001589608"/>
    </source>
</evidence>
<dbReference type="Pfam" id="PF00270">
    <property type="entry name" value="DEAD"/>
    <property type="match status" value="1"/>
</dbReference>
<evidence type="ECO:0000259" key="9">
    <source>
        <dbReference type="PROSITE" id="PS51192"/>
    </source>
</evidence>
<keyword evidence="12" id="KW-1185">Reference proteome</keyword>
<keyword evidence="4" id="KW-0238">DNA-binding</keyword>
<dbReference type="PROSITE" id="PS51192">
    <property type="entry name" value="HELICASE_ATP_BIND_1"/>
    <property type="match status" value="1"/>
</dbReference>
<dbReference type="EMBL" id="JBHMCA010000069">
    <property type="protein sequence ID" value="MFB9449709.1"/>
    <property type="molecule type" value="Genomic_DNA"/>
</dbReference>
<protein>
    <recommendedName>
        <fullName evidence="7">DNA 3'-5' helicase</fullName>
        <ecNumber evidence="7">5.6.2.4</ecNumber>
    </recommendedName>
</protein>
<dbReference type="SUPFAM" id="SSF52540">
    <property type="entry name" value="P-loop containing nucleoside triphosphate hydrolases"/>
    <property type="match status" value="1"/>
</dbReference>
<evidence type="ECO:0000313" key="11">
    <source>
        <dbReference type="EMBL" id="MFB9449709.1"/>
    </source>
</evidence>
<dbReference type="SMART" id="SM00490">
    <property type="entry name" value="HELICc"/>
    <property type="match status" value="1"/>
</dbReference>
<keyword evidence="5" id="KW-0413">Isomerase</keyword>
<feature type="domain" description="Helicase C-terminal" evidence="10">
    <location>
        <begin position="383"/>
        <end position="543"/>
    </location>
</feature>
<feature type="domain" description="Helicase ATP-binding" evidence="9">
    <location>
        <begin position="165"/>
        <end position="355"/>
    </location>
</feature>
<evidence type="ECO:0000256" key="5">
    <source>
        <dbReference type="ARBA" id="ARBA00023235"/>
    </source>
</evidence>
<comment type="caution">
    <text evidence="11">The sequence shown here is derived from an EMBL/GenBank/DDBJ whole genome shotgun (WGS) entry which is preliminary data.</text>
</comment>
<dbReference type="InterPro" id="IPR001650">
    <property type="entry name" value="Helicase_C-like"/>
</dbReference>
<feature type="region of interest" description="Disordered" evidence="8">
    <location>
        <begin position="695"/>
        <end position="714"/>
    </location>
</feature>
<organism evidence="11 12">
    <name type="scientific">Dactylosporangium vinaceum</name>
    <dbReference type="NCBI Taxonomy" id="53362"/>
    <lineage>
        <taxon>Bacteria</taxon>
        <taxon>Bacillati</taxon>
        <taxon>Actinomycetota</taxon>
        <taxon>Actinomycetes</taxon>
        <taxon>Micromonosporales</taxon>
        <taxon>Micromonosporaceae</taxon>
        <taxon>Dactylosporangium</taxon>
    </lineage>
</organism>
<comment type="similarity">
    <text evidence="1">Belongs to the helicase family. RecQ subfamily.</text>
</comment>
<evidence type="ECO:0000256" key="3">
    <source>
        <dbReference type="ARBA" id="ARBA00022840"/>
    </source>
</evidence>
<accession>A0ABV5MLL5</accession>
<proteinExistence type="inferred from homology"/>
<evidence type="ECO:0000259" key="10">
    <source>
        <dbReference type="PROSITE" id="PS51194"/>
    </source>
</evidence>